<evidence type="ECO:0000313" key="1">
    <source>
        <dbReference type="EMBL" id="CAH2245157.1"/>
    </source>
</evidence>
<comment type="caution">
    <text evidence="1">The sequence shown here is derived from an EMBL/GenBank/DDBJ whole genome shotgun (WGS) entry which is preliminary data.</text>
</comment>
<name>A0A8S4S4X5_9NEOP</name>
<dbReference type="AlphaFoldDB" id="A0A8S4S4X5"/>
<reference evidence="1" key="1">
    <citation type="submission" date="2022-03" db="EMBL/GenBank/DDBJ databases">
        <authorList>
            <person name="Lindestad O."/>
        </authorList>
    </citation>
    <scope>NUCLEOTIDE SEQUENCE</scope>
</reference>
<sequence>MANYYFRKVKESYNDAEEKRGQQLVFQYVPVIVKLSGTASSVEWSTTGHRSPLIRKGFGRSPPRRPPLYAFDLLL</sequence>
<proteinExistence type="predicted"/>
<dbReference type="Proteomes" id="UP000838756">
    <property type="component" value="Unassembled WGS sequence"/>
</dbReference>
<dbReference type="EMBL" id="CAKXAJ010025896">
    <property type="protein sequence ID" value="CAH2245157.1"/>
    <property type="molecule type" value="Genomic_DNA"/>
</dbReference>
<evidence type="ECO:0000313" key="2">
    <source>
        <dbReference type="Proteomes" id="UP000838756"/>
    </source>
</evidence>
<keyword evidence="2" id="KW-1185">Reference proteome</keyword>
<protein>
    <submittedName>
        <fullName evidence="1">Jg16727 protein</fullName>
    </submittedName>
</protein>
<gene>
    <name evidence="1" type="primary">jg16727</name>
    <name evidence="1" type="ORF">PAEG_LOCUS21007</name>
</gene>
<organism evidence="1 2">
    <name type="scientific">Pararge aegeria aegeria</name>
    <dbReference type="NCBI Taxonomy" id="348720"/>
    <lineage>
        <taxon>Eukaryota</taxon>
        <taxon>Metazoa</taxon>
        <taxon>Ecdysozoa</taxon>
        <taxon>Arthropoda</taxon>
        <taxon>Hexapoda</taxon>
        <taxon>Insecta</taxon>
        <taxon>Pterygota</taxon>
        <taxon>Neoptera</taxon>
        <taxon>Endopterygota</taxon>
        <taxon>Lepidoptera</taxon>
        <taxon>Glossata</taxon>
        <taxon>Ditrysia</taxon>
        <taxon>Papilionoidea</taxon>
        <taxon>Nymphalidae</taxon>
        <taxon>Satyrinae</taxon>
        <taxon>Satyrini</taxon>
        <taxon>Parargina</taxon>
        <taxon>Pararge</taxon>
    </lineage>
</organism>
<accession>A0A8S4S4X5</accession>